<feature type="compositionally biased region" description="Low complexity" evidence="1">
    <location>
        <begin position="124"/>
        <end position="140"/>
    </location>
</feature>
<dbReference type="SUPFAM" id="SSF51905">
    <property type="entry name" value="FAD/NAD(P)-binding domain"/>
    <property type="match status" value="1"/>
</dbReference>
<gene>
    <name evidence="2" type="ordered locus">Hoch_3761</name>
</gene>
<dbReference type="STRING" id="502025.Hoch_3761"/>
<protein>
    <recommendedName>
        <fullName evidence="4">FAD dependent oxidoreductase</fullName>
    </recommendedName>
</protein>
<evidence type="ECO:0008006" key="4">
    <source>
        <dbReference type="Google" id="ProtNLM"/>
    </source>
</evidence>
<reference evidence="2 3" key="1">
    <citation type="journal article" date="2010" name="Stand. Genomic Sci.">
        <title>Complete genome sequence of Haliangium ochraceum type strain (SMP-2).</title>
        <authorList>
            <consortium name="US DOE Joint Genome Institute (JGI-PGF)"/>
            <person name="Ivanova N."/>
            <person name="Daum C."/>
            <person name="Lang E."/>
            <person name="Abt B."/>
            <person name="Kopitz M."/>
            <person name="Saunders E."/>
            <person name="Lapidus A."/>
            <person name="Lucas S."/>
            <person name="Glavina Del Rio T."/>
            <person name="Nolan M."/>
            <person name="Tice H."/>
            <person name="Copeland A."/>
            <person name="Cheng J.F."/>
            <person name="Chen F."/>
            <person name="Bruce D."/>
            <person name="Goodwin L."/>
            <person name="Pitluck S."/>
            <person name="Mavromatis K."/>
            <person name="Pati A."/>
            <person name="Mikhailova N."/>
            <person name="Chen A."/>
            <person name="Palaniappan K."/>
            <person name="Land M."/>
            <person name="Hauser L."/>
            <person name="Chang Y.J."/>
            <person name="Jeffries C.D."/>
            <person name="Detter J.C."/>
            <person name="Brettin T."/>
            <person name="Rohde M."/>
            <person name="Goker M."/>
            <person name="Bristow J."/>
            <person name="Markowitz V."/>
            <person name="Eisen J.A."/>
            <person name="Hugenholtz P."/>
            <person name="Kyrpides N.C."/>
            <person name="Klenk H.P."/>
        </authorList>
    </citation>
    <scope>NUCLEOTIDE SEQUENCE [LARGE SCALE GENOMIC DNA]</scope>
    <source>
        <strain evidence="3">DSM 14365 / CIP 107738 / JCM 11303 / AJ 13395 / SMP-2</strain>
    </source>
</reference>
<dbReference type="AlphaFoldDB" id="D0LYB1"/>
<dbReference type="InterPro" id="IPR036188">
    <property type="entry name" value="FAD/NAD-bd_sf"/>
</dbReference>
<sequence length="537" mass="56840">MPTNSYDLIVVGSDFAGLVAGTLCARRGMRVLLLDHDARPMTYALGSHQLPVEPLCLAGLSSPCAQRVLDELQLGHTLRRKQSAGSVPFQFATAAVRVNLSADEHVLAQELRRELPEAMYESPADATAEAAAQGDVSSASGDDESSSDEQSNSPLLALPAPMSVLEACERAAELSAQFDAAMSASDEFPPTGFWKRRELGKSAQRLSEDAESWWASASAHPAVAAMLSLPAVLGTGALPDDLGAASLARSFHLWRTGAAQLPESWETLCELLRERLTKASGETRAARAEAFTYRWGRINGVRLEGGEELGTSYVIAALPLAELLPLVGDKLPKRLLQCADEIEPAGYRYTWNLVVDGAGVPEGMSSPLLLCVDPSAPLAADNAMGVYLGAPDDEGHVIVTISSVCPMPPEGQPLERALAELRARMRERLDVVMPFLDEHIVVSHSPHDAAAPEGIHAAAASGLPIAPAAVWHSTLESAMGVSAVPTHVGIKNLAVASSQVLPRLGLEGDLAAAWSAAKQASEALGKKREYREVLANG</sequence>
<evidence type="ECO:0000256" key="1">
    <source>
        <dbReference type="SAM" id="MobiDB-lite"/>
    </source>
</evidence>
<dbReference type="Proteomes" id="UP000001880">
    <property type="component" value="Chromosome"/>
</dbReference>
<name>D0LYB1_HALO1</name>
<organism evidence="2 3">
    <name type="scientific">Haliangium ochraceum (strain DSM 14365 / JCM 11303 / SMP-2)</name>
    <dbReference type="NCBI Taxonomy" id="502025"/>
    <lineage>
        <taxon>Bacteria</taxon>
        <taxon>Pseudomonadati</taxon>
        <taxon>Myxococcota</taxon>
        <taxon>Polyangia</taxon>
        <taxon>Haliangiales</taxon>
        <taxon>Kofleriaceae</taxon>
        <taxon>Haliangium</taxon>
    </lineage>
</organism>
<keyword evidence="3" id="KW-1185">Reference proteome</keyword>
<dbReference type="KEGG" id="hoh:Hoch_3761"/>
<dbReference type="EMBL" id="CP001804">
    <property type="protein sequence ID" value="ACY16261.1"/>
    <property type="molecule type" value="Genomic_DNA"/>
</dbReference>
<dbReference type="OrthoDB" id="5511643at2"/>
<evidence type="ECO:0000313" key="3">
    <source>
        <dbReference type="Proteomes" id="UP000001880"/>
    </source>
</evidence>
<dbReference type="RefSeq" id="WP_012828860.1">
    <property type="nucleotide sequence ID" value="NC_013440.1"/>
</dbReference>
<evidence type="ECO:0000313" key="2">
    <source>
        <dbReference type="EMBL" id="ACY16261.1"/>
    </source>
</evidence>
<dbReference type="HOGENOM" id="CLU_528589_0_0_7"/>
<accession>D0LYB1</accession>
<proteinExistence type="predicted"/>
<feature type="region of interest" description="Disordered" evidence="1">
    <location>
        <begin position="119"/>
        <end position="155"/>
    </location>
</feature>
<dbReference type="Pfam" id="PF13450">
    <property type="entry name" value="NAD_binding_8"/>
    <property type="match status" value="1"/>
</dbReference>
<dbReference type="eggNOG" id="COG1233">
    <property type="taxonomic scope" value="Bacteria"/>
</dbReference>
<dbReference type="Gene3D" id="3.50.50.60">
    <property type="entry name" value="FAD/NAD(P)-binding domain"/>
    <property type="match status" value="1"/>
</dbReference>